<dbReference type="PANTHER" id="PTHR42920:SF5">
    <property type="entry name" value="EAMA DOMAIN-CONTAINING PROTEIN"/>
    <property type="match status" value="1"/>
</dbReference>
<accession>A0ABQ6MAD2</accession>
<comment type="caution">
    <text evidence="7">The sequence shown here is derived from an EMBL/GenBank/DDBJ whole genome shotgun (WGS) entry which is preliminary data.</text>
</comment>
<feature type="transmembrane region" description="Helical" evidence="6">
    <location>
        <begin position="12"/>
        <end position="29"/>
    </location>
</feature>
<protein>
    <recommendedName>
        <fullName evidence="9">EamA domain-containing protein</fullName>
    </recommendedName>
</protein>
<organism evidence="7 8">
    <name type="scientific">Tetraparma gracilis</name>
    <dbReference type="NCBI Taxonomy" id="2962635"/>
    <lineage>
        <taxon>Eukaryota</taxon>
        <taxon>Sar</taxon>
        <taxon>Stramenopiles</taxon>
        <taxon>Ochrophyta</taxon>
        <taxon>Bolidophyceae</taxon>
        <taxon>Parmales</taxon>
        <taxon>Triparmaceae</taxon>
        <taxon>Tetraparma</taxon>
    </lineage>
</organism>
<feature type="transmembrane region" description="Helical" evidence="6">
    <location>
        <begin position="252"/>
        <end position="271"/>
    </location>
</feature>
<evidence type="ECO:0000256" key="1">
    <source>
        <dbReference type="ARBA" id="ARBA00004651"/>
    </source>
</evidence>
<evidence type="ECO:0000313" key="8">
    <source>
        <dbReference type="Proteomes" id="UP001165060"/>
    </source>
</evidence>
<comment type="subcellular location">
    <subcellularLocation>
        <location evidence="1">Cell membrane</location>
        <topology evidence="1">Multi-pass membrane protein</topology>
    </subcellularLocation>
</comment>
<feature type="transmembrane region" description="Helical" evidence="6">
    <location>
        <begin position="221"/>
        <end position="240"/>
    </location>
</feature>
<reference evidence="7 8" key="1">
    <citation type="journal article" date="2023" name="Commun. Biol.">
        <title>Genome analysis of Parmales, the sister group of diatoms, reveals the evolutionary specialization of diatoms from phago-mixotrophs to photoautotrophs.</title>
        <authorList>
            <person name="Ban H."/>
            <person name="Sato S."/>
            <person name="Yoshikawa S."/>
            <person name="Yamada K."/>
            <person name="Nakamura Y."/>
            <person name="Ichinomiya M."/>
            <person name="Sato N."/>
            <person name="Blanc-Mathieu R."/>
            <person name="Endo H."/>
            <person name="Kuwata A."/>
            <person name="Ogata H."/>
        </authorList>
    </citation>
    <scope>NUCLEOTIDE SEQUENCE [LARGE SCALE GENOMIC DNA]</scope>
</reference>
<feature type="transmembrane region" description="Helical" evidence="6">
    <location>
        <begin position="348"/>
        <end position="367"/>
    </location>
</feature>
<evidence type="ECO:0000256" key="6">
    <source>
        <dbReference type="SAM" id="Phobius"/>
    </source>
</evidence>
<proteinExistence type="predicted"/>
<keyword evidence="3 6" id="KW-0812">Transmembrane</keyword>
<keyword evidence="4 6" id="KW-1133">Transmembrane helix</keyword>
<feature type="transmembrane region" description="Helical" evidence="6">
    <location>
        <begin position="183"/>
        <end position="201"/>
    </location>
</feature>
<evidence type="ECO:0000313" key="7">
    <source>
        <dbReference type="EMBL" id="GMI22584.1"/>
    </source>
</evidence>
<evidence type="ECO:0008006" key="9">
    <source>
        <dbReference type="Google" id="ProtNLM"/>
    </source>
</evidence>
<feature type="transmembrane region" description="Helical" evidence="6">
    <location>
        <begin position="41"/>
        <end position="61"/>
    </location>
</feature>
<dbReference type="InterPro" id="IPR051258">
    <property type="entry name" value="Diverse_Substrate_Transporter"/>
</dbReference>
<feature type="transmembrane region" description="Helical" evidence="6">
    <location>
        <begin position="291"/>
        <end position="310"/>
    </location>
</feature>
<sequence length="375" mass="39423">MSGRGGTRDNAILLTIVCHSVWGLYPVVARKLTALSPTGPVDSNVVLIPAKIVSVLLLAALSMTKRPPAEDAIQLTVQASSSTNANAESDKWLPAEDAIELIPAQEATSSTDTQTAVTTGPPSRSRKIKVAVLWSFLASTRAVTNLASCALTLSYNIALINATTPIFSPLFERAILGTALPRGMWRAVLASTVGMLVIGVAQTPYVLGDAGAHVLTSRDLAGGLLQLLSVIVSNAARILMKTSAGVFSGPELIQQSNAAVLMVAMSVVLILNGARAEPWEAGWDALSSGASSVAAFVVLSVGVFTLAATFQVEAIRRTGPAVYGSYSSLRVLVGLAGSWLWLDEPVENWLEWVGIGIVFATLSWWVWSRGKEAGT</sequence>
<gene>
    <name evidence="7" type="ORF">TeGR_g2840</name>
</gene>
<evidence type="ECO:0000256" key="3">
    <source>
        <dbReference type="ARBA" id="ARBA00022692"/>
    </source>
</evidence>
<dbReference type="Proteomes" id="UP001165060">
    <property type="component" value="Unassembled WGS sequence"/>
</dbReference>
<feature type="transmembrane region" description="Helical" evidence="6">
    <location>
        <begin position="322"/>
        <end position="342"/>
    </location>
</feature>
<dbReference type="PANTHER" id="PTHR42920">
    <property type="entry name" value="OS03G0707200 PROTEIN-RELATED"/>
    <property type="match status" value="1"/>
</dbReference>
<keyword evidence="8" id="KW-1185">Reference proteome</keyword>
<name>A0ABQ6MAD2_9STRA</name>
<dbReference type="EMBL" id="BRYB01000094">
    <property type="protein sequence ID" value="GMI22584.1"/>
    <property type="molecule type" value="Genomic_DNA"/>
</dbReference>
<evidence type="ECO:0000256" key="2">
    <source>
        <dbReference type="ARBA" id="ARBA00022475"/>
    </source>
</evidence>
<evidence type="ECO:0000256" key="4">
    <source>
        <dbReference type="ARBA" id="ARBA00022989"/>
    </source>
</evidence>
<keyword evidence="5 6" id="KW-0472">Membrane</keyword>
<evidence type="ECO:0000256" key="5">
    <source>
        <dbReference type="ARBA" id="ARBA00023136"/>
    </source>
</evidence>
<dbReference type="SUPFAM" id="SSF103481">
    <property type="entry name" value="Multidrug resistance efflux transporter EmrE"/>
    <property type="match status" value="1"/>
</dbReference>
<dbReference type="InterPro" id="IPR037185">
    <property type="entry name" value="EmrE-like"/>
</dbReference>
<keyword evidence="2" id="KW-1003">Cell membrane</keyword>